<evidence type="ECO:0000313" key="3">
    <source>
        <dbReference type="Proteomes" id="UP000319732"/>
    </source>
</evidence>
<evidence type="ECO:0000259" key="1">
    <source>
        <dbReference type="Pfam" id="PF00149"/>
    </source>
</evidence>
<dbReference type="GO" id="GO:0016787">
    <property type="term" value="F:hydrolase activity"/>
    <property type="evidence" value="ECO:0007669"/>
    <property type="project" value="InterPro"/>
</dbReference>
<dbReference type="SUPFAM" id="SSF56300">
    <property type="entry name" value="Metallo-dependent phosphatases"/>
    <property type="match status" value="1"/>
</dbReference>
<evidence type="ECO:0000313" key="2">
    <source>
        <dbReference type="EMBL" id="TQV74506.1"/>
    </source>
</evidence>
<organism evidence="2 3">
    <name type="scientific">Exilibacterium tricleocarpae</name>
    <dbReference type="NCBI Taxonomy" id="2591008"/>
    <lineage>
        <taxon>Bacteria</taxon>
        <taxon>Pseudomonadati</taxon>
        <taxon>Pseudomonadota</taxon>
        <taxon>Gammaproteobacteria</taxon>
        <taxon>Cellvibrionales</taxon>
        <taxon>Cellvibrionaceae</taxon>
        <taxon>Exilibacterium</taxon>
    </lineage>
</organism>
<dbReference type="AlphaFoldDB" id="A0A545TBC1"/>
<accession>A0A545TBC1</accession>
<keyword evidence="3" id="KW-1185">Reference proteome</keyword>
<dbReference type="Gene3D" id="3.60.21.10">
    <property type="match status" value="1"/>
</dbReference>
<sequence length="248" mass="28228">MKVQLLSDLHIEFESYIYPDHDSDVVVLAGDIHAKDRGVKWAVQNIPHKPVIYVLGNHEYYGKAYPKLALQLKELAAGTNIHVLEMDVVTIDGGNFLGCALWTNFELFGDPRFAGYQCQQRMNDYKKIKILPGYSKIRSVDTAVAHRQSLQWLEKEFQSRAGQTNVVITHHDPSIVSVPVGLREDITSAAYVSNIDSFIEQYQPDYWLHGHLHNSSDYMIGRCRVMCNPKGYPGEENIQYDPLLSFTV</sequence>
<dbReference type="PANTHER" id="PTHR37844:SF2">
    <property type="entry name" value="SER_THR PROTEIN PHOSPHATASE SUPERFAMILY (AFU_ORTHOLOGUE AFUA_1G14840)"/>
    <property type="match status" value="1"/>
</dbReference>
<dbReference type="Proteomes" id="UP000319732">
    <property type="component" value="Unassembled WGS sequence"/>
</dbReference>
<comment type="caution">
    <text evidence="2">The sequence shown here is derived from an EMBL/GenBank/DDBJ whole genome shotgun (WGS) entry which is preliminary data.</text>
</comment>
<dbReference type="RefSeq" id="WP_142905327.1">
    <property type="nucleotide sequence ID" value="NZ_ML660096.1"/>
</dbReference>
<gene>
    <name evidence="2" type="ORF">FKG94_15930</name>
</gene>
<dbReference type="PANTHER" id="PTHR37844">
    <property type="entry name" value="SER/THR PROTEIN PHOSPHATASE SUPERFAMILY (AFU_ORTHOLOGUE AFUA_1G14840)"/>
    <property type="match status" value="1"/>
</dbReference>
<dbReference type="OrthoDB" id="356681at2"/>
<reference evidence="2 3" key="1">
    <citation type="submission" date="2019-06" db="EMBL/GenBank/DDBJ databases">
        <title>Whole genome sequence for Cellvibrionaceae sp. R142.</title>
        <authorList>
            <person name="Wang G."/>
        </authorList>
    </citation>
    <scope>NUCLEOTIDE SEQUENCE [LARGE SCALE GENOMIC DNA]</scope>
    <source>
        <strain evidence="2 3">R142</strain>
    </source>
</reference>
<dbReference type="EMBL" id="VHSG01000016">
    <property type="protein sequence ID" value="TQV74506.1"/>
    <property type="molecule type" value="Genomic_DNA"/>
</dbReference>
<dbReference type="InterPro" id="IPR004843">
    <property type="entry name" value="Calcineurin-like_PHP"/>
</dbReference>
<protein>
    <submittedName>
        <fullName evidence="2">Phosphoesterase</fullName>
    </submittedName>
</protein>
<feature type="domain" description="Calcineurin-like phosphoesterase" evidence="1">
    <location>
        <begin position="5"/>
        <end position="214"/>
    </location>
</feature>
<dbReference type="Pfam" id="PF00149">
    <property type="entry name" value="Metallophos"/>
    <property type="match status" value="1"/>
</dbReference>
<dbReference type="InterPro" id="IPR029052">
    <property type="entry name" value="Metallo-depent_PP-like"/>
</dbReference>
<name>A0A545TBC1_9GAMM</name>
<proteinExistence type="predicted"/>